<evidence type="ECO:0000256" key="4">
    <source>
        <dbReference type="ARBA" id="ARBA00022448"/>
    </source>
</evidence>
<keyword evidence="6" id="KW-0333">Golgi apparatus</keyword>
<evidence type="ECO:0000313" key="11">
    <source>
        <dbReference type="EMBL" id="KAH6599205.1"/>
    </source>
</evidence>
<dbReference type="Pfam" id="PF12022">
    <property type="entry name" value="COG2_C"/>
    <property type="match status" value="1"/>
</dbReference>
<organism evidence="11 12">
    <name type="scientific">Batrachochytrium salamandrivorans</name>
    <dbReference type="NCBI Taxonomy" id="1357716"/>
    <lineage>
        <taxon>Eukaryota</taxon>
        <taxon>Fungi</taxon>
        <taxon>Fungi incertae sedis</taxon>
        <taxon>Chytridiomycota</taxon>
        <taxon>Chytridiomycota incertae sedis</taxon>
        <taxon>Chytridiomycetes</taxon>
        <taxon>Rhizophydiales</taxon>
        <taxon>Rhizophydiales incertae sedis</taxon>
        <taxon>Batrachochytrium</taxon>
    </lineage>
</organism>
<evidence type="ECO:0000256" key="6">
    <source>
        <dbReference type="ARBA" id="ARBA00023034"/>
    </source>
</evidence>
<protein>
    <recommendedName>
        <fullName evidence="3">Conserved oligomeric Golgi complex subunit 2</fullName>
    </recommendedName>
    <alternativeName>
        <fullName evidence="8">Component of oligomeric Golgi complex 2</fullName>
    </alternativeName>
</protein>
<keyword evidence="5" id="KW-0653">Protein transport</keyword>
<keyword evidence="4" id="KW-0813">Transport</keyword>
<dbReference type="Pfam" id="PF06148">
    <property type="entry name" value="COG2_N"/>
    <property type="match status" value="1"/>
</dbReference>
<evidence type="ECO:0000256" key="8">
    <source>
        <dbReference type="ARBA" id="ARBA00031344"/>
    </source>
</evidence>
<proteinExistence type="inferred from homology"/>
<dbReference type="Proteomes" id="UP001648503">
    <property type="component" value="Unassembled WGS sequence"/>
</dbReference>
<feature type="domain" description="Conserved oligomeric Golgi complex subunit 2 N-terminal" evidence="9">
    <location>
        <begin position="24"/>
        <end position="95"/>
    </location>
</feature>
<name>A0ABQ8FM37_9FUNG</name>
<sequence>MAVRGVGDGSSDEPSDGLADGPVAFSRQDFLVDSFAAADFVATHKHIPIDQLRHDLNGVLRVLKGELVELINNDYAQFISLSTNLVGVDSMISDLKRPIQSIHAAVQNTQDALDRVIERLETGLKERALIRTKRAALEVFLSIHQSLEKVQAVIEVSSGTDNNSENTMDEILIERVAIEYNQLQYLVSRGQSLAFVTNISWKIEEIKNTLVSTLSKFVRQAYLAISINPSDADATSSLLQSLRIFVLIDRVKDALSVFRETILEPFIQENINAESVDLVPAAGSTEKTLGALLELILTFVRTKCLRIYTITSAALKNTSYDILTDIIWPGIIMATVTRLPIIFNAGIPDVFHHNYQTFMHFVQQFELFCSDMPSLYNLRNQQSYSEFMRKWQLSIYFQIRHNEVATKLETGLEHGREQIEGNTFDSFGLQLRGTQAFLAALQQSWDKDVHLGSLSFRFWNLTLLIIGRYADWVSQAITEDLMLLTSSSVSSVTVMDTPVVDSVPSATLAFYSDIVKIRTHILNTFNTHISPKLPVEALGDNILYDSLISAIGGIEASLPAVTGRIVTHFTNKCVDPLRSGVKHIPRLYRSTNHEAPNRCSYFISAVFKPLTAFINTNYVQLDKQTIDAWKKEVSHGVSRQYLEQVKETLASVKQIEESLKRFKKAKKNSTSGVADETLSDDDKIRLQIQIDIEQYGEELSLLGLSPLDDVSFVSLKGLELSRSNS</sequence>
<gene>
    <name evidence="11" type="ORF">BASA50_003234</name>
</gene>
<keyword evidence="12" id="KW-1185">Reference proteome</keyword>
<comment type="similarity">
    <text evidence="2">Belongs to the COG2 family.</text>
</comment>
<feature type="domain" description="COG complex component COG2 C-terminal" evidence="10">
    <location>
        <begin position="389"/>
        <end position="692"/>
    </location>
</feature>
<evidence type="ECO:0000313" key="12">
    <source>
        <dbReference type="Proteomes" id="UP001648503"/>
    </source>
</evidence>
<keyword evidence="7" id="KW-0472">Membrane</keyword>
<dbReference type="InterPro" id="IPR024603">
    <property type="entry name" value="COG_complex_COG2_C"/>
</dbReference>
<dbReference type="EMBL" id="JAFCIX010000076">
    <property type="protein sequence ID" value="KAH6599205.1"/>
    <property type="molecule type" value="Genomic_DNA"/>
</dbReference>
<evidence type="ECO:0000259" key="10">
    <source>
        <dbReference type="Pfam" id="PF12022"/>
    </source>
</evidence>
<evidence type="ECO:0000256" key="3">
    <source>
        <dbReference type="ARBA" id="ARBA00020977"/>
    </source>
</evidence>
<evidence type="ECO:0000256" key="5">
    <source>
        <dbReference type="ARBA" id="ARBA00022927"/>
    </source>
</evidence>
<evidence type="ECO:0000259" key="9">
    <source>
        <dbReference type="Pfam" id="PF06148"/>
    </source>
</evidence>
<evidence type="ECO:0000256" key="1">
    <source>
        <dbReference type="ARBA" id="ARBA00004395"/>
    </source>
</evidence>
<dbReference type="PANTHER" id="PTHR12961">
    <property type="entry name" value="CONSERVED OLIGOMERIC GOLGI COMPLEX COMPONENT 2"/>
    <property type="match status" value="1"/>
</dbReference>
<dbReference type="InterPro" id="IPR009316">
    <property type="entry name" value="COG2"/>
</dbReference>
<comment type="caution">
    <text evidence="11">The sequence shown here is derived from an EMBL/GenBank/DDBJ whole genome shotgun (WGS) entry which is preliminary data.</text>
</comment>
<evidence type="ECO:0000256" key="2">
    <source>
        <dbReference type="ARBA" id="ARBA00007603"/>
    </source>
</evidence>
<reference evidence="11 12" key="1">
    <citation type="submission" date="2021-02" db="EMBL/GenBank/DDBJ databases">
        <title>Variation within the Batrachochytrium salamandrivorans European outbreak.</title>
        <authorList>
            <person name="Kelly M."/>
            <person name="Pasmans F."/>
            <person name="Shea T.P."/>
            <person name="Munoz J.F."/>
            <person name="Carranza S."/>
            <person name="Cuomo C.A."/>
            <person name="Martel A."/>
        </authorList>
    </citation>
    <scope>NUCLEOTIDE SEQUENCE [LARGE SCALE GENOMIC DNA]</scope>
    <source>
        <strain evidence="11 12">AMFP18/2</strain>
    </source>
</reference>
<accession>A0ABQ8FM37</accession>
<evidence type="ECO:0000256" key="7">
    <source>
        <dbReference type="ARBA" id="ARBA00023136"/>
    </source>
</evidence>
<dbReference type="PANTHER" id="PTHR12961:SF0">
    <property type="entry name" value="CONSERVED OLIGOMERIC GOLGI COMPLEX SUBUNIT 2"/>
    <property type="match status" value="1"/>
</dbReference>
<dbReference type="InterPro" id="IPR024602">
    <property type="entry name" value="COG_su2_N"/>
</dbReference>
<comment type="subcellular location">
    <subcellularLocation>
        <location evidence="1">Golgi apparatus membrane</location>
        <topology evidence="1">Peripheral membrane protein</topology>
    </subcellularLocation>
</comment>